<evidence type="ECO:0000256" key="3">
    <source>
        <dbReference type="ARBA" id="ARBA00023004"/>
    </source>
</evidence>
<dbReference type="SUPFAM" id="SSF46626">
    <property type="entry name" value="Cytochrome c"/>
    <property type="match status" value="1"/>
</dbReference>
<accession>A0ABR9T280</accession>
<name>A0ABR9T280_9SPHI</name>
<dbReference type="Pfam" id="PF13442">
    <property type="entry name" value="Cytochrome_CBB3"/>
    <property type="match status" value="1"/>
</dbReference>
<dbReference type="InterPro" id="IPR009056">
    <property type="entry name" value="Cyt_c-like_dom"/>
</dbReference>
<evidence type="ECO:0000256" key="4">
    <source>
        <dbReference type="PROSITE-ProRule" id="PRU00433"/>
    </source>
</evidence>
<keyword evidence="3 4" id="KW-0408">Iron</keyword>
<dbReference type="EMBL" id="PSKQ01000010">
    <property type="protein sequence ID" value="MBE8719447.1"/>
    <property type="molecule type" value="Genomic_DNA"/>
</dbReference>
<evidence type="ECO:0000313" key="6">
    <source>
        <dbReference type="EMBL" id="MBE8719447.1"/>
    </source>
</evidence>
<organism evidence="6 7">
    <name type="scientific">Sphingobacterium pedocola</name>
    <dbReference type="NCBI Taxonomy" id="2082722"/>
    <lineage>
        <taxon>Bacteria</taxon>
        <taxon>Pseudomonadati</taxon>
        <taxon>Bacteroidota</taxon>
        <taxon>Sphingobacteriia</taxon>
        <taxon>Sphingobacteriales</taxon>
        <taxon>Sphingobacteriaceae</taxon>
        <taxon>Sphingobacterium</taxon>
    </lineage>
</organism>
<evidence type="ECO:0000256" key="1">
    <source>
        <dbReference type="ARBA" id="ARBA00022617"/>
    </source>
</evidence>
<evidence type="ECO:0000256" key="2">
    <source>
        <dbReference type="ARBA" id="ARBA00022723"/>
    </source>
</evidence>
<dbReference type="PROSITE" id="PS51257">
    <property type="entry name" value="PROKAR_LIPOPROTEIN"/>
    <property type="match status" value="1"/>
</dbReference>
<comment type="caution">
    <text evidence="6">The sequence shown here is derived from an EMBL/GenBank/DDBJ whole genome shotgun (WGS) entry which is preliminary data.</text>
</comment>
<dbReference type="Proteomes" id="UP000618319">
    <property type="component" value="Unassembled WGS sequence"/>
</dbReference>
<sequence>MYRNIFLFIVSFILLGCSSSIKTGDIRSYDTIDIGRVKEILLPQQALDSSWPESFGFGRSASKADIERWDIDVMPDGRGLPKGKGVAVAGRSIYLVKCASCHGQDGSGGTYDVLVSKKGKSIGTYWPYATTLFDYIRRTMPFNMPGSLKDEEVYHLTAYLLAANGLIDSVDVITQKNLPSVKMPALANFVIDDRKGGPEIK</sequence>
<dbReference type="Gene3D" id="1.10.760.10">
    <property type="entry name" value="Cytochrome c-like domain"/>
    <property type="match status" value="1"/>
</dbReference>
<reference evidence="6 7" key="1">
    <citation type="submission" date="2018-02" db="EMBL/GenBank/DDBJ databases">
        <title>Sphingobacterium KA21.</title>
        <authorList>
            <person name="Vasarhelyi B.M."/>
            <person name="Deshmukh S."/>
            <person name="Balint B."/>
            <person name="Kukolya J."/>
        </authorList>
    </citation>
    <scope>NUCLEOTIDE SEQUENCE [LARGE SCALE GENOMIC DNA]</scope>
    <source>
        <strain evidence="6 7">Ka21</strain>
    </source>
</reference>
<dbReference type="PROSITE" id="PS51007">
    <property type="entry name" value="CYTC"/>
    <property type="match status" value="1"/>
</dbReference>
<keyword evidence="7" id="KW-1185">Reference proteome</keyword>
<proteinExistence type="predicted"/>
<protein>
    <submittedName>
        <fullName evidence="6">Sulfite oxidase</fullName>
    </submittedName>
</protein>
<evidence type="ECO:0000259" key="5">
    <source>
        <dbReference type="PROSITE" id="PS51007"/>
    </source>
</evidence>
<evidence type="ECO:0000313" key="7">
    <source>
        <dbReference type="Proteomes" id="UP000618319"/>
    </source>
</evidence>
<feature type="domain" description="Cytochrome c" evidence="5">
    <location>
        <begin position="85"/>
        <end position="164"/>
    </location>
</feature>
<keyword evidence="1 4" id="KW-0349">Heme</keyword>
<gene>
    <name evidence="6" type="ORF">C4F40_01725</name>
</gene>
<dbReference type="InterPro" id="IPR036909">
    <property type="entry name" value="Cyt_c-like_dom_sf"/>
</dbReference>
<keyword evidence="2 4" id="KW-0479">Metal-binding</keyword>
<dbReference type="RefSeq" id="WP_196937463.1">
    <property type="nucleotide sequence ID" value="NZ_MU158689.1"/>
</dbReference>